<evidence type="ECO:0000259" key="4">
    <source>
        <dbReference type="Pfam" id="PF00303"/>
    </source>
</evidence>
<keyword evidence="6" id="KW-1185">Reference proteome</keyword>
<evidence type="ECO:0000256" key="1">
    <source>
        <dbReference type="ARBA" id="ARBA00011947"/>
    </source>
</evidence>
<evidence type="ECO:0000256" key="3">
    <source>
        <dbReference type="ARBA" id="ARBA00023235"/>
    </source>
</evidence>
<reference evidence="5" key="1">
    <citation type="submission" date="2019-11" db="EMBL/GenBank/DDBJ databases">
        <authorList>
            <person name="Liu Y."/>
            <person name="Hou J."/>
            <person name="Li T.-Q."/>
            <person name="Guan C.-H."/>
            <person name="Wu X."/>
            <person name="Wu H.-Z."/>
            <person name="Ling F."/>
            <person name="Zhang R."/>
            <person name="Shi X.-G."/>
            <person name="Ren J.-P."/>
            <person name="Chen E.-F."/>
            <person name="Sun J.-M."/>
        </authorList>
    </citation>
    <scope>NUCLEOTIDE SEQUENCE</scope>
    <source>
        <strain evidence="5">Adult_tree_wgs_1</strain>
        <tissue evidence="5">Leaves</tissue>
    </source>
</reference>
<accession>A0A834HJW8</accession>
<dbReference type="Pfam" id="PF00303">
    <property type="entry name" value="Thymidylat_synt"/>
    <property type="match status" value="1"/>
</dbReference>
<dbReference type="SUPFAM" id="SSF53681">
    <property type="entry name" value="Aspartate/glutamate racemase"/>
    <property type="match status" value="2"/>
</dbReference>
<protein>
    <recommendedName>
        <fullName evidence="1">thymidylate synthase</fullName>
        <ecNumber evidence="1">2.1.1.45</ecNumber>
    </recommendedName>
</protein>
<dbReference type="PANTHER" id="PTHR21198:SF7">
    <property type="entry name" value="ASPARTATE-GLUTAMATE RACEMASE FAMILY"/>
    <property type="match status" value="1"/>
</dbReference>
<sequence>MPSHISHAWHDEVSRGCSVPFLHVGECVARELKKANLRPVETGSPLRIGVLAADATLKTDSNICEIIFLGFEVVLPDKATIEHTVIPAVDAFNRRDMEGAWNLLRIALQVLLLRAMNTVILASDDMRELLPHDDPILKKCVDPLDALARSVSKFYVANGELSCQMYQRSADMGLGVPFNIASYALLTCMIAHVCDLVPGDFVQVIGDAHVYLNHIRPLQEQLKKLPKPFPILKFNPQKKDIDSFVAADFELICYDPHQKIGMNMAV</sequence>
<dbReference type="InterPro" id="IPR000398">
    <property type="entry name" value="Thymidylate_synthase"/>
</dbReference>
<dbReference type="GO" id="GO:0004799">
    <property type="term" value="F:thymidylate synthase activity"/>
    <property type="evidence" value="ECO:0007669"/>
    <property type="project" value="UniProtKB-EC"/>
</dbReference>
<dbReference type="AlphaFoldDB" id="A0A834HJW8"/>
<dbReference type="Gene3D" id="3.30.572.10">
    <property type="entry name" value="Thymidylate synthase/dCMP hydroxymethylase domain"/>
    <property type="match status" value="1"/>
</dbReference>
<keyword evidence="2" id="KW-0808">Transferase</keyword>
<name>A0A834HJW8_RHOSS</name>
<proteinExistence type="predicted"/>
<dbReference type="PRINTS" id="PR00108">
    <property type="entry name" value="THYMDSNTHASE"/>
</dbReference>
<dbReference type="InterPro" id="IPR015942">
    <property type="entry name" value="Asp/Glu/hydantoin_racemase"/>
</dbReference>
<dbReference type="InterPro" id="IPR036926">
    <property type="entry name" value="Thymidate_synth/dCMP_Mease_sf"/>
</dbReference>
<dbReference type="InterPro" id="IPR001920">
    <property type="entry name" value="Asp/Glu_race"/>
</dbReference>
<dbReference type="GO" id="GO:0006231">
    <property type="term" value="P:dTMP biosynthetic process"/>
    <property type="evidence" value="ECO:0007669"/>
    <property type="project" value="InterPro"/>
</dbReference>
<dbReference type="PANTHER" id="PTHR21198">
    <property type="entry name" value="GLUTAMATE RACEMASE"/>
    <property type="match status" value="1"/>
</dbReference>
<dbReference type="Proteomes" id="UP000626092">
    <property type="component" value="Unassembled WGS sequence"/>
</dbReference>
<keyword evidence="3" id="KW-0413">Isomerase</keyword>
<dbReference type="EMBL" id="WJXA01000003">
    <property type="protein sequence ID" value="KAF7149351.1"/>
    <property type="molecule type" value="Genomic_DNA"/>
</dbReference>
<dbReference type="NCBIfam" id="TIGR03284">
    <property type="entry name" value="thym_sym"/>
    <property type="match status" value="1"/>
</dbReference>
<evidence type="ECO:0000313" key="5">
    <source>
        <dbReference type="EMBL" id="KAF7149351.1"/>
    </source>
</evidence>
<comment type="caution">
    <text evidence="5">The sequence shown here is derived from an EMBL/GenBank/DDBJ whole genome shotgun (WGS) entry which is preliminary data.</text>
</comment>
<dbReference type="Pfam" id="PF01177">
    <property type="entry name" value="Asp_Glu_race"/>
    <property type="match status" value="1"/>
</dbReference>
<evidence type="ECO:0000256" key="2">
    <source>
        <dbReference type="ARBA" id="ARBA00022679"/>
    </source>
</evidence>
<gene>
    <name evidence="5" type="ORF">RHSIM_Rhsim03G0104000</name>
</gene>
<dbReference type="SUPFAM" id="SSF55831">
    <property type="entry name" value="Thymidylate synthase/dCMP hydroxymethylase"/>
    <property type="match status" value="1"/>
</dbReference>
<dbReference type="OrthoDB" id="766at2759"/>
<dbReference type="EC" id="2.1.1.45" evidence="1"/>
<dbReference type="Gene3D" id="3.40.50.1860">
    <property type="match status" value="1"/>
</dbReference>
<dbReference type="InterPro" id="IPR023451">
    <property type="entry name" value="Thymidate_synth/dCMP_Mease_dom"/>
</dbReference>
<evidence type="ECO:0000313" key="6">
    <source>
        <dbReference type="Proteomes" id="UP000626092"/>
    </source>
</evidence>
<feature type="domain" description="Thymidylate synthase/dCMP hydroxymethylase" evidence="4">
    <location>
        <begin position="152"/>
        <end position="266"/>
    </location>
</feature>
<organism evidence="5 6">
    <name type="scientific">Rhododendron simsii</name>
    <name type="common">Sims's rhododendron</name>
    <dbReference type="NCBI Taxonomy" id="118357"/>
    <lineage>
        <taxon>Eukaryota</taxon>
        <taxon>Viridiplantae</taxon>
        <taxon>Streptophyta</taxon>
        <taxon>Embryophyta</taxon>
        <taxon>Tracheophyta</taxon>
        <taxon>Spermatophyta</taxon>
        <taxon>Magnoliopsida</taxon>
        <taxon>eudicotyledons</taxon>
        <taxon>Gunneridae</taxon>
        <taxon>Pentapetalae</taxon>
        <taxon>asterids</taxon>
        <taxon>Ericales</taxon>
        <taxon>Ericaceae</taxon>
        <taxon>Ericoideae</taxon>
        <taxon>Rhodoreae</taxon>
        <taxon>Rhododendron</taxon>
    </lineage>
</organism>
<dbReference type="GO" id="GO:0047661">
    <property type="term" value="F:amino-acid racemase activity"/>
    <property type="evidence" value="ECO:0007669"/>
    <property type="project" value="InterPro"/>
</dbReference>